<feature type="compositionally biased region" description="Low complexity" evidence="7">
    <location>
        <begin position="520"/>
        <end position="530"/>
    </location>
</feature>
<dbReference type="EMBL" id="KV921477">
    <property type="protein sequence ID" value="ORE14324.1"/>
    <property type="molecule type" value="Genomic_DNA"/>
</dbReference>
<accession>A0A1X0RQT7</accession>
<dbReference type="InterPro" id="IPR034085">
    <property type="entry name" value="TOG"/>
</dbReference>
<dbReference type="OMA" id="ERCAGQK"/>
<evidence type="ECO:0000256" key="2">
    <source>
        <dbReference type="ARBA" id="ARBA00022490"/>
    </source>
</evidence>
<dbReference type="Gene3D" id="1.25.10.10">
    <property type="entry name" value="Leucine-rich Repeat Variant"/>
    <property type="match status" value="3"/>
</dbReference>
<dbReference type="FunFam" id="1.25.10.10:FF:000019">
    <property type="entry name" value="Cytoskeleton-associated protein 5"/>
    <property type="match status" value="1"/>
</dbReference>
<sequence length="1610" mass="177791">MDGQTAEEDFSSLSTIDKLQHKSWKARLSAYEELTQLFRKTMEDSDFYTYESYLKKMVTDANAIAQEAALTAILEYVSNAPNASSTREQVIPSLVEKCFGAARAGTKQKATDIVLLYAEIDQPDGVIEYIVPGTTVKQPKVVTQTVFTLKELVRQFGAKKVSPKPILKLLPKLFGHTDKNVRAEAFSLTVETYRWVGQAMMTSLADLKPVQLKELEEAFQKLPAEKPTPERLIRAEQAMQEEQAQEEEQEGSGEQMDQDEDVDMDQDMDPYDLADPVDITAKLPGNFYELLVSKKWQERREALDALLEQAKTPKILDKDYSELIAALAKRINDANVLLVGVAANCIENIAQGLRTDFGKYKPVVAPVIVEKLKERKPAILEHLANALNSVFATVPMSELVEDITAASKHKNAQVRSECFKLVSRRLREIKEMPGKPEIKAFGDMFKKLLDDADANAREAGAEGLGTMMKLLGEKPMLAFTDGLDDIKMGKIKEFYEKVTVKAKAPKKPAAPPPKKPAAAPPAKKTASKTASPKRKPPTRLAGAASAKKPALSSKPKPAAAPVASKKGAKQLAASAPEETEYNFSEDAEGPVDISGHLNKIVAELGDANWKVRKEALDKVQGIIKSAHNSIKPSLGTEFPGVLKQRLNDTNKNLQIQAVEITGALAVAMDKPFEKHLKTFAAPVAAVLSDNKANVRAAGVATLEQFRKACGLEQMAGVFGASLANESPALRKDLLTWLNTAVPDDTNAANGDWTSLISPLFSCLQDRNADVRKAAQTFLPLLVSLVGYDAVYRKASELKASQRQTVMPLIESARGPAPASSKGGSSQMERRSETPSDDHRIGSSSTSRTKTVKKKLGLPSPRPVSQTVATAPEPEPLPPMIANKQLRAKKEIARRSMEPPRHEAEFMEPEEQLPSLNKLPRLGGRSQIGKPRGLVAPQRISHHVPQSMSEPEPMEDVIDDYGQRIPEEAYEYQYEPRQVRSYQQQQQFQSPSMLQQQQQQQHQQQQQPMLNSNSREDVVAYLIAQITSGDPQASIEALKQFDKFITQSPDVILPDIEPLINAITLQVKLVFSSIDPRQPTSTRLCKHLVSALVLLFSNRELASAVSHDALYHLLQELAHRLLDQKMLALESGPQLSKALNVAMVKILENSNRNVTFSALLSILSNCSSGLRPGDSPAAKETKYTELIMKCLWKLAKTIRSSLQANQLNPDELLYEINRFFIMTPPTEWKRRAAENVPLGEIPLRTVKTLLLQLVTSLGDSVFQHLTLIENPQSSSVYPYLHHMLEGCRKKDGSMTQQQMQQPPTSQLQQQQQMQMQMQQSQQSEFMTHSRTSSLSRPSSIVSLKSSTMARSPSIASHRSNEGESVNSMHIDSNPSHHNPAVNNHVQPMQVDEHPSHDTSSNTLNELEMHNALQRIFAKIGTRDQTKQGIIELYEFQKAYPAAQSKVNTYLSQTGTYFQSYIRRGLSNLAAEDNEMLAASTIPMVPTTTTATATATPMPATSVATVTAASSPSPTNISTATATNVQHFTATPSTMTATNAGMTMAASVASEDQHRYSFEQQQTQIRTTINENPRPSSFVADDAADIKLRLLRLRQKFGYKNEVDDNNNNTST</sequence>
<evidence type="ECO:0000256" key="1">
    <source>
        <dbReference type="ARBA" id="ARBA00004245"/>
    </source>
</evidence>
<evidence type="ECO:0000256" key="6">
    <source>
        <dbReference type="PROSITE-ProRule" id="PRU00103"/>
    </source>
</evidence>
<reference evidence="9 10" key="1">
    <citation type="journal article" date="2016" name="Proc. Natl. Acad. Sci. U.S.A.">
        <title>Lipid metabolic changes in an early divergent fungus govern the establishment of a mutualistic symbiosis with endobacteria.</title>
        <authorList>
            <person name="Lastovetsky O.A."/>
            <person name="Gaspar M.L."/>
            <person name="Mondo S.J."/>
            <person name="LaButti K.M."/>
            <person name="Sandor L."/>
            <person name="Grigoriev I.V."/>
            <person name="Henry S.A."/>
            <person name="Pawlowska T.E."/>
        </authorList>
    </citation>
    <scope>NUCLEOTIDE SEQUENCE [LARGE SCALE GENOMIC DNA]</scope>
    <source>
        <strain evidence="9 10">ATCC 11559</strain>
    </source>
</reference>
<evidence type="ECO:0000313" key="10">
    <source>
        <dbReference type="Proteomes" id="UP000242381"/>
    </source>
</evidence>
<dbReference type="InterPro" id="IPR021133">
    <property type="entry name" value="HEAT_type_2"/>
</dbReference>
<proteinExistence type="inferred from homology"/>
<dbReference type="SMART" id="SM01349">
    <property type="entry name" value="TOG"/>
    <property type="match status" value="3"/>
</dbReference>
<dbReference type="GO" id="GO:0099070">
    <property type="term" value="C:static microtubule bundle"/>
    <property type="evidence" value="ECO:0007669"/>
    <property type="project" value="UniProtKB-ARBA"/>
</dbReference>
<dbReference type="Pfam" id="PF21041">
    <property type="entry name" value="XMAP215_CLASP_TOG"/>
    <property type="match status" value="2"/>
</dbReference>
<feature type="compositionally biased region" description="Acidic residues" evidence="7">
    <location>
        <begin position="243"/>
        <end position="262"/>
    </location>
</feature>
<feature type="region of interest" description="Disordered" evidence="7">
    <location>
        <begin position="980"/>
        <end position="1010"/>
    </location>
</feature>
<dbReference type="FunFam" id="1.25.10.10:FF:000063">
    <property type="entry name" value="Putative cytoskeleton-associated protein 5"/>
    <property type="match status" value="1"/>
</dbReference>
<feature type="compositionally biased region" description="Low complexity" evidence="7">
    <location>
        <begin position="980"/>
        <end position="1006"/>
    </location>
</feature>
<feature type="region of interest" description="Disordered" evidence="7">
    <location>
        <begin position="239"/>
        <end position="262"/>
    </location>
</feature>
<evidence type="ECO:0000256" key="3">
    <source>
        <dbReference type="ARBA" id="ARBA00022737"/>
    </source>
</evidence>
<dbReference type="PROSITE" id="PS50077">
    <property type="entry name" value="HEAT_REPEAT"/>
    <property type="match status" value="1"/>
</dbReference>
<feature type="region of interest" description="Disordered" evidence="7">
    <location>
        <begin position="502"/>
        <end position="588"/>
    </location>
</feature>
<dbReference type="InterPro" id="IPR011989">
    <property type="entry name" value="ARM-like"/>
</dbReference>
<dbReference type="GO" id="GO:0000022">
    <property type="term" value="P:mitotic spindle elongation"/>
    <property type="evidence" value="ECO:0007669"/>
    <property type="project" value="UniProtKB-ARBA"/>
</dbReference>
<organism evidence="9 10">
    <name type="scientific">Rhizopus microsporus</name>
    <dbReference type="NCBI Taxonomy" id="58291"/>
    <lineage>
        <taxon>Eukaryota</taxon>
        <taxon>Fungi</taxon>
        <taxon>Fungi incertae sedis</taxon>
        <taxon>Mucoromycota</taxon>
        <taxon>Mucoromycotina</taxon>
        <taxon>Mucoromycetes</taxon>
        <taxon>Mucorales</taxon>
        <taxon>Mucorineae</taxon>
        <taxon>Rhizopodaceae</taxon>
        <taxon>Rhizopus</taxon>
    </lineage>
</organism>
<feature type="domain" description="TOG" evidence="8">
    <location>
        <begin position="272"/>
        <end position="504"/>
    </location>
</feature>
<dbReference type="GO" id="GO:0051010">
    <property type="term" value="F:microtubule plus-end binding"/>
    <property type="evidence" value="ECO:0007669"/>
    <property type="project" value="InterPro"/>
</dbReference>
<dbReference type="GO" id="GO:0030951">
    <property type="term" value="P:establishment or maintenance of microtubule cytoskeleton polarity"/>
    <property type="evidence" value="ECO:0007669"/>
    <property type="project" value="InterPro"/>
</dbReference>
<protein>
    <submittedName>
        <fullName evidence="9">ARM repeat-containing protein</fullName>
    </submittedName>
</protein>
<comment type="similarity">
    <text evidence="5">Belongs to the TOG/XMAP215 family.</text>
</comment>
<gene>
    <name evidence="9" type="ORF">BCV71DRAFT_293658</name>
</gene>
<feature type="compositionally biased region" description="Pro residues" evidence="7">
    <location>
        <begin position="508"/>
        <end position="519"/>
    </location>
</feature>
<dbReference type="GO" id="GO:0044732">
    <property type="term" value="C:mitotic spindle pole body"/>
    <property type="evidence" value="ECO:0007669"/>
    <property type="project" value="UniProtKB-ARBA"/>
</dbReference>
<feature type="compositionally biased region" description="Low complexity" evidence="7">
    <location>
        <begin position="540"/>
        <end position="565"/>
    </location>
</feature>
<evidence type="ECO:0000259" key="8">
    <source>
        <dbReference type="SMART" id="SM01349"/>
    </source>
</evidence>
<keyword evidence="4" id="KW-0206">Cytoskeleton</keyword>
<dbReference type="GO" id="GO:0061863">
    <property type="term" value="F:microtubule plus end polymerase"/>
    <property type="evidence" value="ECO:0007669"/>
    <property type="project" value="InterPro"/>
</dbReference>
<dbReference type="GO" id="GO:0005881">
    <property type="term" value="C:cytoplasmic microtubule"/>
    <property type="evidence" value="ECO:0007669"/>
    <property type="project" value="UniProtKB-ARBA"/>
</dbReference>
<feature type="compositionally biased region" description="Low complexity" evidence="7">
    <location>
        <begin position="811"/>
        <end position="825"/>
    </location>
</feature>
<feature type="domain" description="TOG" evidence="8">
    <location>
        <begin position="2"/>
        <end position="228"/>
    </location>
</feature>
<feature type="compositionally biased region" description="Acidic residues" evidence="7">
    <location>
        <begin position="577"/>
        <end position="588"/>
    </location>
</feature>
<feature type="domain" description="TOG" evidence="8">
    <location>
        <begin position="586"/>
        <end position="818"/>
    </location>
</feature>
<evidence type="ECO:0000256" key="4">
    <source>
        <dbReference type="ARBA" id="ARBA00023212"/>
    </source>
</evidence>
<dbReference type="SUPFAM" id="SSF81995">
    <property type="entry name" value="beta-sandwich domain of Sec23/24"/>
    <property type="match status" value="1"/>
</dbReference>
<evidence type="ECO:0000256" key="5">
    <source>
        <dbReference type="ARBA" id="ARBA00025722"/>
    </source>
</evidence>
<keyword evidence="3" id="KW-0677">Repeat</keyword>
<dbReference type="SUPFAM" id="SSF48371">
    <property type="entry name" value="ARM repeat"/>
    <property type="match status" value="1"/>
</dbReference>
<feature type="repeat" description="HEAT" evidence="6">
    <location>
        <begin position="755"/>
        <end position="793"/>
    </location>
</feature>
<feature type="compositionally biased region" description="Polar residues" evidence="7">
    <location>
        <begin position="1346"/>
        <end position="1376"/>
    </location>
</feature>
<dbReference type="PANTHER" id="PTHR12609">
    <property type="entry name" value="MICROTUBULE ASSOCIATED PROTEIN XMAP215"/>
    <property type="match status" value="1"/>
</dbReference>
<dbReference type="GO" id="GO:1990571">
    <property type="term" value="P:meiotic centromere clustering"/>
    <property type="evidence" value="ECO:0007669"/>
    <property type="project" value="UniProtKB-ARBA"/>
</dbReference>
<feature type="region of interest" description="Disordered" evidence="7">
    <location>
        <begin position="1288"/>
        <end position="1376"/>
    </location>
</feature>
<name>A0A1X0RQT7_RHIZD</name>
<evidence type="ECO:0000313" key="9">
    <source>
        <dbReference type="EMBL" id="ORE14324.1"/>
    </source>
</evidence>
<dbReference type="InterPro" id="IPR045110">
    <property type="entry name" value="XMAP215"/>
</dbReference>
<comment type="subcellular location">
    <subcellularLocation>
        <location evidence="1">Cytoplasm</location>
        <location evidence="1">Cytoskeleton</location>
    </subcellularLocation>
</comment>
<keyword evidence="2" id="KW-0963">Cytoplasm</keyword>
<feature type="compositionally biased region" description="Low complexity" evidence="7">
    <location>
        <begin position="1292"/>
        <end position="1345"/>
    </location>
</feature>
<dbReference type="InterPro" id="IPR048491">
    <property type="entry name" value="XMAP215_CLASP_TOG"/>
</dbReference>
<dbReference type="GO" id="GO:1990498">
    <property type="term" value="C:mitotic spindle microtubule"/>
    <property type="evidence" value="ECO:0007669"/>
    <property type="project" value="UniProtKB-ARBA"/>
</dbReference>
<feature type="compositionally biased region" description="Basic and acidic residues" evidence="7">
    <location>
        <begin position="827"/>
        <end position="840"/>
    </location>
</feature>
<dbReference type="InterPro" id="IPR016024">
    <property type="entry name" value="ARM-type_fold"/>
</dbReference>
<evidence type="ECO:0000256" key="7">
    <source>
        <dbReference type="SAM" id="MobiDB-lite"/>
    </source>
</evidence>
<dbReference type="GO" id="GO:0051315">
    <property type="term" value="P:attachment of mitotic spindle microtubules to kinetochore"/>
    <property type="evidence" value="ECO:0007669"/>
    <property type="project" value="UniProtKB-ARBA"/>
</dbReference>
<feature type="region of interest" description="Disordered" evidence="7">
    <location>
        <begin position="808"/>
        <end position="878"/>
    </location>
</feature>
<dbReference type="Proteomes" id="UP000242381">
    <property type="component" value="Unassembled WGS sequence"/>
</dbReference>
<dbReference type="VEuPathDB" id="FungiDB:BCV72DRAFT_267137"/>
<dbReference type="GO" id="GO:0046785">
    <property type="term" value="P:microtubule polymerization"/>
    <property type="evidence" value="ECO:0007669"/>
    <property type="project" value="InterPro"/>
</dbReference>